<feature type="region of interest" description="Disordered" evidence="1">
    <location>
        <begin position="1"/>
        <end position="47"/>
    </location>
</feature>
<evidence type="ECO:0000259" key="2">
    <source>
        <dbReference type="PROSITE" id="PS50097"/>
    </source>
</evidence>
<feature type="compositionally biased region" description="Basic and acidic residues" evidence="1">
    <location>
        <begin position="36"/>
        <end position="45"/>
    </location>
</feature>
<dbReference type="Gene3D" id="3.30.710.10">
    <property type="entry name" value="Potassium Channel Kv1.1, Chain A"/>
    <property type="match status" value="1"/>
</dbReference>
<evidence type="ECO:0000256" key="1">
    <source>
        <dbReference type="SAM" id="MobiDB-lite"/>
    </source>
</evidence>
<dbReference type="CDD" id="cd18186">
    <property type="entry name" value="BTB_POZ_ZBTB_KLHL-like"/>
    <property type="match status" value="1"/>
</dbReference>
<dbReference type="PROSITE" id="PS50097">
    <property type="entry name" value="BTB"/>
    <property type="match status" value="1"/>
</dbReference>
<reference evidence="3 4" key="1">
    <citation type="journal article" date="2024" name="Commun. Biol.">
        <title>Comparative genomic analysis of thermophilic fungi reveals convergent evolutionary adaptations and gene losses.</title>
        <authorList>
            <person name="Steindorff A.S."/>
            <person name="Aguilar-Pontes M.V."/>
            <person name="Robinson A.J."/>
            <person name="Andreopoulos B."/>
            <person name="LaButti K."/>
            <person name="Kuo A."/>
            <person name="Mondo S."/>
            <person name="Riley R."/>
            <person name="Otillar R."/>
            <person name="Haridas S."/>
            <person name="Lipzen A."/>
            <person name="Grimwood J."/>
            <person name="Schmutz J."/>
            <person name="Clum A."/>
            <person name="Reid I.D."/>
            <person name="Moisan M.C."/>
            <person name="Butler G."/>
            <person name="Nguyen T.T.M."/>
            <person name="Dewar K."/>
            <person name="Conant G."/>
            <person name="Drula E."/>
            <person name="Henrissat B."/>
            <person name="Hansel C."/>
            <person name="Singer S."/>
            <person name="Hutchinson M.I."/>
            <person name="de Vries R.P."/>
            <person name="Natvig D.O."/>
            <person name="Powell A.J."/>
            <person name="Tsang A."/>
            <person name="Grigoriev I.V."/>
        </authorList>
    </citation>
    <scope>NUCLEOTIDE SEQUENCE [LARGE SCALE GENOMIC DNA]</scope>
    <source>
        <strain evidence="3 4">CBS 494.80</strain>
    </source>
</reference>
<dbReference type="PANTHER" id="PTHR47843:SF2">
    <property type="entry name" value="BTB DOMAIN-CONTAINING PROTEIN"/>
    <property type="match status" value="1"/>
</dbReference>
<dbReference type="InterPro" id="IPR011333">
    <property type="entry name" value="SKP1/BTB/POZ_sf"/>
</dbReference>
<evidence type="ECO:0000313" key="3">
    <source>
        <dbReference type="EMBL" id="KAL2072740.1"/>
    </source>
</evidence>
<feature type="domain" description="BTB" evidence="2">
    <location>
        <begin position="90"/>
        <end position="159"/>
    </location>
</feature>
<dbReference type="PANTHER" id="PTHR47843">
    <property type="entry name" value="BTB DOMAIN-CONTAINING PROTEIN-RELATED"/>
    <property type="match status" value="1"/>
</dbReference>
<gene>
    <name evidence="3" type="ORF">VTL71DRAFT_12083</name>
</gene>
<feature type="compositionally biased region" description="Low complexity" evidence="1">
    <location>
        <begin position="20"/>
        <end position="29"/>
    </location>
</feature>
<sequence length="300" mass="33491">MSSQPPSARGRGNRGNFVLTSRGVSSRGTLRGGSRGSERRGRGGLRESSAGIYTDMAATVAEEPKVCFECMAVFVDGAENKEPYLSEPSNLVTFLVGQTKQKFIIHKEFVCRHSPVLGAAFNGSFVEGTTKVYTLEDVDPEEFRLFSQYLYARKIDFKDSTTGDVNHTGKDNEPERFAHNLYYSAMLLTLSKLWVLAGRFLVIPLQNLVVYHMSMIQSHSGVLNGQHFKYIYENTPSDSPLRKLVANQCAWDSAWDFFATSGADLPHEMLIDIATLHRIYTIGGGFRPAKMTVENYFISQ</sequence>
<accession>A0ABR4CS16</accession>
<organism evidence="3 4">
    <name type="scientific">Oculimacula yallundae</name>
    <dbReference type="NCBI Taxonomy" id="86028"/>
    <lineage>
        <taxon>Eukaryota</taxon>
        <taxon>Fungi</taxon>
        <taxon>Dikarya</taxon>
        <taxon>Ascomycota</taxon>
        <taxon>Pezizomycotina</taxon>
        <taxon>Leotiomycetes</taxon>
        <taxon>Helotiales</taxon>
        <taxon>Ploettnerulaceae</taxon>
        <taxon>Oculimacula</taxon>
    </lineage>
</organism>
<dbReference type="InterPro" id="IPR000210">
    <property type="entry name" value="BTB/POZ_dom"/>
</dbReference>
<proteinExistence type="predicted"/>
<dbReference type="EMBL" id="JAZHXI010000004">
    <property type="protein sequence ID" value="KAL2072740.1"/>
    <property type="molecule type" value="Genomic_DNA"/>
</dbReference>
<protein>
    <recommendedName>
        <fullName evidence="2">BTB domain-containing protein</fullName>
    </recommendedName>
</protein>
<dbReference type="SMART" id="SM00225">
    <property type="entry name" value="BTB"/>
    <property type="match status" value="1"/>
</dbReference>
<comment type="caution">
    <text evidence="3">The sequence shown here is derived from an EMBL/GenBank/DDBJ whole genome shotgun (WGS) entry which is preliminary data.</text>
</comment>
<name>A0ABR4CS16_9HELO</name>
<dbReference type="SUPFAM" id="SSF54695">
    <property type="entry name" value="POZ domain"/>
    <property type="match status" value="1"/>
</dbReference>
<keyword evidence="4" id="KW-1185">Reference proteome</keyword>
<dbReference type="Pfam" id="PF00651">
    <property type="entry name" value="BTB"/>
    <property type="match status" value="1"/>
</dbReference>
<dbReference type="Proteomes" id="UP001595075">
    <property type="component" value="Unassembled WGS sequence"/>
</dbReference>
<evidence type="ECO:0000313" key="4">
    <source>
        <dbReference type="Proteomes" id="UP001595075"/>
    </source>
</evidence>